<evidence type="ECO:0000256" key="1">
    <source>
        <dbReference type="SAM" id="SignalP"/>
    </source>
</evidence>
<feature type="chain" id="PRO_5011000934" evidence="1">
    <location>
        <begin position="24"/>
        <end position="337"/>
    </location>
</feature>
<dbReference type="AlphaFoldDB" id="A0A1Y0I793"/>
<keyword evidence="1" id="KW-0732">Signal</keyword>
<feature type="signal peptide" evidence="1">
    <location>
        <begin position="1"/>
        <end position="23"/>
    </location>
</feature>
<dbReference type="RefSeq" id="WP_087461314.1">
    <property type="nucleotide sequence ID" value="NZ_CP021425.1"/>
</dbReference>
<evidence type="ECO:0000313" key="3">
    <source>
        <dbReference type="Proteomes" id="UP000196027"/>
    </source>
</evidence>
<gene>
    <name evidence="2" type="ORF">OLMES_2248</name>
</gene>
<reference evidence="2 3" key="1">
    <citation type="submission" date="2017-05" db="EMBL/GenBank/DDBJ databases">
        <title>Genomic insights into alkan degradation activity of Oleiphilus messinensis.</title>
        <authorList>
            <person name="Kozyavkin S.A."/>
            <person name="Slesarev A.I."/>
            <person name="Golyshin P.N."/>
            <person name="Korzhenkov A."/>
            <person name="Golyshina O.N."/>
            <person name="Toshchakov S.V."/>
        </authorList>
    </citation>
    <scope>NUCLEOTIDE SEQUENCE [LARGE SCALE GENOMIC DNA]</scope>
    <source>
        <strain evidence="2 3">ME102</strain>
    </source>
</reference>
<dbReference type="OrthoDB" id="5297564at2"/>
<sequence>MNRWVVPCIVFCSSTLVFTPTWAEEPTSVDKAREALTKQEGDTDSAQQLEEVFQAAEKNYSLIKKGNISLSFSSDYSYFGDQRLDIQIVNSSVRNLNIVPSATHTFTNSFSVDYGLLSNVTVGARIPLVVKYDTQKEVDTMNMGDVSLSLKWQPLEYTPGKISSTVFTSLGTKTGVSPYEIDTNNDLSTGSGNYSLSTGLSLSKVLDPVVVYGSSSVSYGMPITGLNQVRGGRLLTKVSPGFSASFSGGFSYSLSYDISLSASIQMSYSDETTLTFSDGTQAVSQDQISSVMNFSLGTRVSEKTIVNTNVGFGLTEDSPDVILGFSLPINIAGLKEQ</sequence>
<proteinExistence type="predicted"/>
<dbReference type="EMBL" id="CP021425">
    <property type="protein sequence ID" value="ARU56311.1"/>
    <property type="molecule type" value="Genomic_DNA"/>
</dbReference>
<keyword evidence="3" id="KW-1185">Reference proteome</keyword>
<protein>
    <submittedName>
        <fullName evidence="2">Pilus assembly protein (FilC)</fullName>
    </submittedName>
</protein>
<dbReference type="Proteomes" id="UP000196027">
    <property type="component" value="Chromosome"/>
</dbReference>
<evidence type="ECO:0000313" key="2">
    <source>
        <dbReference type="EMBL" id="ARU56311.1"/>
    </source>
</evidence>
<organism evidence="2 3">
    <name type="scientific">Oleiphilus messinensis</name>
    <dbReference type="NCBI Taxonomy" id="141451"/>
    <lineage>
        <taxon>Bacteria</taxon>
        <taxon>Pseudomonadati</taxon>
        <taxon>Pseudomonadota</taxon>
        <taxon>Gammaproteobacteria</taxon>
        <taxon>Oceanospirillales</taxon>
        <taxon>Oleiphilaceae</taxon>
        <taxon>Oleiphilus</taxon>
    </lineage>
</organism>
<accession>A0A1Y0I793</accession>
<name>A0A1Y0I793_9GAMM</name>
<dbReference type="KEGG" id="ome:OLMES_2248"/>